<evidence type="ECO:0000256" key="1">
    <source>
        <dbReference type="ARBA" id="ARBA00004496"/>
    </source>
</evidence>
<dbReference type="EMBL" id="FOLH01000001">
    <property type="protein sequence ID" value="SFB84762.1"/>
    <property type="molecule type" value="Genomic_DNA"/>
</dbReference>
<keyword evidence="6" id="KW-1185">Reference proteome</keyword>
<evidence type="ECO:0000313" key="5">
    <source>
        <dbReference type="EMBL" id="SFB84762.1"/>
    </source>
</evidence>
<dbReference type="PANTHER" id="PTHR22617:SF45">
    <property type="entry name" value="CHEMOTAXIS PROTEIN CHEW"/>
    <property type="match status" value="1"/>
</dbReference>
<comment type="subcellular location">
    <subcellularLocation>
        <location evidence="1">Cytoplasm</location>
    </subcellularLocation>
</comment>
<dbReference type="PANTHER" id="PTHR22617">
    <property type="entry name" value="CHEMOTAXIS SENSOR HISTIDINE KINASE-RELATED"/>
    <property type="match status" value="1"/>
</dbReference>
<dbReference type="AlphaFoldDB" id="A0A1I1EDU5"/>
<dbReference type="GO" id="GO:0007165">
    <property type="term" value="P:signal transduction"/>
    <property type="evidence" value="ECO:0007669"/>
    <property type="project" value="InterPro"/>
</dbReference>
<dbReference type="GO" id="GO:0005829">
    <property type="term" value="C:cytosol"/>
    <property type="evidence" value="ECO:0007669"/>
    <property type="project" value="TreeGrafter"/>
</dbReference>
<dbReference type="STRING" id="1122252.SAMN05660443_0512"/>
<organism evidence="5 6">
    <name type="scientific">Marinospirillum celere</name>
    <dbReference type="NCBI Taxonomy" id="1122252"/>
    <lineage>
        <taxon>Bacteria</taxon>
        <taxon>Pseudomonadati</taxon>
        <taxon>Pseudomonadota</taxon>
        <taxon>Gammaproteobacteria</taxon>
        <taxon>Oceanospirillales</taxon>
        <taxon>Oceanospirillaceae</taxon>
        <taxon>Marinospirillum</taxon>
    </lineage>
</organism>
<gene>
    <name evidence="5" type="ORF">SAMN05660443_0512</name>
</gene>
<dbReference type="Gene3D" id="2.40.50.180">
    <property type="entry name" value="CheA-289, Domain 4"/>
    <property type="match status" value="1"/>
</dbReference>
<evidence type="ECO:0000313" key="6">
    <source>
        <dbReference type="Proteomes" id="UP000199058"/>
    </source>
</evidence>
<keyword evidence="3" id="KW-0963">Cytoplasm</keyword>
<proteinExistence type="predicted"/>
<dbReference type="GO" id="GO:0006935">
    <property type="term" value="P:chemotaxis"/>
    <property type="evidence" value="ECO:0007669"/>
    <property type="project" value="InterPro"/>
</dbReference>
<dbReference type="SUPFAM" id="SSF50341">
    <property type="entry name" value="CheW-like"/>
    <property type="match status" value="1"/>
</dbReference>
<dbReference type="PROSITE" id="PS50851">
    <property type="entry name" value="CHEW"/>
    <property type="match status" value="1"/>
</dbReference>
<dbReference type="InterPro" id="IPR039315">
    <property type="entry name" value="CheW"/>
</dbReference>
<reference evidence="5 6" key="1">
    <citation type="submission" date="2016-10" db="EMBL/GenBank/DDBJ databases">
        <authorList>
            <person name="de Groot N.N."/>
        </authorList>
    </citation>
    <scope>NUCLEOTIDE SEQUENCE [LARGE SCALE GENOMIC DNA]</scope>
    <source>
        <strain evidence="5 6">DSM 18438</strain>
    </source>
</reference>
<dbReference type="Gene3D" id="2.30.30.40">
    <property type="entry name" value="SH3 Domains"/>
    <property type="match status" value="1"/>
</dbReference>
<dbReference type="Proteomes" id="UP000199058">
    <property type="component" value="Unassembled WGS sequence"/>
</dbReference>
<dbReference type="OrthoDB" id="9790406at2"/>
<name>A0A1I1EDU5_9GAMM</name>
<dbReference type="CDD" id="cd00732">
    <property type="entry name" value="CheW"/>
    <property type="match status" value="1"/>
</dbReference>
<evidence type="ECO:0000256" key="3">
    <source>
        <dbReference type="ARBA" id="ARBA00022490"/>
    </source>
</evidence>
<dbReference type="InterPro" id="IPR036061">
    <property type="entry name" value="CheW-like_dom_sf"/>
</dbReference>
<dbReference type="RefSeq" id="WP_091958667.1">
    <property type="nucleotide sequence ID" value="NZ_FOLH01000001.1"/>
</dbReference>
<feature type="domain" description="CheW-like" evidence="4">
    <location>
        <begin position="15"/>
        <end position="162"/>
    </location>
</feature>
<evidence type="ECO:0000256" key="2">
    <source>
        <dbReference type="ARBA" id="ARBA00021483"/>
    </source>
</evidence>
<evidence type="ECO:0000259" key="4">
    <source>
        <dbReference type="PROSITE" id="PS50851"/>
    </source>
</evidence>
<dbReference type="Pfam" id="PF01584">
    <property type="entry name" value="CheW"/>
    <property type="match status" value="1"/>
</dbReference>
<dbReference type="InterPro" id="IPR002545">
    <property type="entry name" value="CheW-lke_dom"/>
</dbReference>
<protein>
    <recommendedName>
        <fullName evidence="2">Chemotaxis protein CheW</fullName>
    </recommendedName>
</protein>
<accession>A0A1I1EDU5</accession>
<sequence>MSDALDDQALVNSGQQEFLTFTLGEEEYAIDILKVQEIRGYDGVTRIANTPSYIKGVINMRGVIVPVVDMRIKFNVGEVVYDQFTVMIILNLGERIVGMVVDGVSDVIALDPEQIRPAPEFGATLDTEYLQGLATLAKDQEGNQERMAIVVDIEKLMTSGDMGLMDQVVQAG</sequence>
<dbReference type="SMART" id="SM00260">
    <property type="entry name" value="CheW"/>
    <property type="match status" value="1"/>
</dbReference>